<evidence type="ECO:0000256" key="6">
    <source>
        <dbReference type="ARBA" id="ARBA00022989"/>
    </source>
</evidence>
<dbReference type="GO" id="GO:0015385">
    <property type="term" value="F:sodium:proton antiporter activity"/>
    <property type="evidence" value="ECO:0007669"/>
    <property type="project" value="TreeGrafter"/>
</dbReference>
<dbReference type="AlphaFoldDB" id="A0A841E8X1"/>
<dbReference type="PANTHER" id="PTHR34702">
    <property type="entry name" value="NA(+)/H(+) ANTIPORTER SUBUNIT F1"/>
    <property type="match status" value="1"/>
</dbReference>
<keyword evidence="6 8" id="KW-1133">Transmembrane helix</keyword>
<dbReference type="PANTHER" id="PTHR34702:SF1">
    <property type="entry name" value="NA(+)_H(+) ANTIPORTER SUBUNIT F"/>
    <property type="match status" value="1"/>
</dbReference>
<evidence type="ECO:0000256" key="3">
    <source>
        <dbReference type="ARBA" id="ARBA00022448"/>
    </source>
</evidence>
<comment type="similarity">
    <text evidence="2">Belongs to the CPA3 antiporters (TC 2.A.63) subunit F family.</text>
</comment>
<evidence type="ECO:0000256" key="7">
    <source>
        <dbReference type="ARBA" id="ARBA00023136"/>
    </source>
</evidence>
<evidence type="ECO:0000256" key="4">
    <source>
        <dbReference type="ARBA" id="ARBA00022475"/>
    </source>
</evidence>
<organism evidence="9 10">
    <name type="scientific">Streptomonospora salina</name>
    <dbReference type="NCBI Taxonomy" id="104205"/>
    <lineage>
        <taxon>Bacteria</taxon>
        <taxon>Bacillati</taxon>
        <taxon>Actinomycetota</taxon>
        <taxon>Actinomycetes</taxon>
        <taxon>Streptosporangiales</taxon>
        <taxon>Nocardiopsidaceae</taxon>
        <taxon>Streptomonospora</taxon>
    </lineage>
</organism>
<evidence type="ECO:0000256" key="1">
    <source>
        <dbReference type="ARBA" id="ARBA00004651"/>
    </source>
</evidence>
<evidence type="ECO:0000256" key="5">
    <source>
        <dbReference type="ARBA" id="ARBA00022692"/>
    </source>
</evidence>
<dbReference type="EMBL" id="JACHLY010000001">
    <property type="protein sequence ID" value="MBB6000437.1"/>
    <property type="molecule type" value="Genomic_DNA"/>
</dbReference>
<feature type="transmembrane region" description="Helical" evidence="8">
    <location>
        <begin position="36"/>
        <end position="56"/>
    </location>
</feature>
<evidence type="ECO:0000313" key="9">
    <source>
        <dbReference type="EMBL" id="MBB6000437.1"/>
    </source>
</evidence>
<comment type="subcellular location">
    <subcellularLocation>
        <location evidence="1">Cell membrane</location>
        <topology evidence="1">Multi-pass membrane protein</topology>
    </subcellularLocation>
</comment>
<dbReference type="InterPro" id="IPR007208">
    <property type="entry name" value="MrpF/PhaF-like"/>
</dbReference>
<keyword evidence="7 8" id="KW-0472">Membrane</keyword>
<comment type="caution">
    <text evidence="9">The sequence shown here is derived from an EMBL/GenBank/DDBJ whole genome shotgun (WGS) entry which is preliminary data.</text>
</comment>
<evidence type="ECO:0000256" key="8">
    <source>
        <dbReference type="SAM" id="Phobius"/>
    </source>
</evidence>
<keyword evidence="5 8" id="KW-0812">Transmembrane</keyword>
<gene>
    <name evidence="9" type="ORF">HNR25_004188</name>
</gene>
<feature type="transmembrane region" description="Helical" evidence="8">
    <location>
        <begin position="6"/>
        <end position="24"/>
    </location>
</feature>
<keyword evidence="3" id="KW-0813">Transport</keyword>
<accession>A0A841E8X1</accession>
<evidence type="ECO:0000256" key="2">
    <source>
        <dbReference type="ARBA" id="ARBA00009212"/>
    </source>
</evidence>
<name>A0A841E8X1_9ACTN</name>
<keyword evidence="4" id="KW-1003">Cell membrane</keyword>
<proteinExistence type="inferred from homology"/>
<dbReference type="RefSeq" id="WP_184637856.1">
    <property type="nucleotide sequence ID" value="NZ_BAABKT010000032.1"/>
</dbReference>
<reference evidence="9 10" key="1">
    <citation type="submission" date="2020-08" db="EMBL/GenBank/DDBJ databases">
        <title>Sequencing the genomes of 1000 actinobacteria strains.</title>
        <authorList>
            <person name="Klenk H.-P."/>
        </authorList>
    </citation>
    <scope>NUCLEOTIDE SEQUENCE [LARGE SCALE GENOMIC DNA]</scope>
    <source>
        <strain evidence="9 10">DSM 44593</strain>
    </source>
</reference>
<sequence length="92" mass="9976">MNLLDYAYTATFVLLGSAVLLTLYRLVRGPSVMDRLVCLNAVSVLLVTFIAVEVALRGDIAYIGLVITFALLGFIGSLTGARFAERRAHDRG</sequence>
<evidence type="ECO:0000313" key="10">
    <source>
        <dbReference type="Proteomes" id="UP000578077"/>
    </source>
</evidence>
<dbReference type="Pfam" id="PF04066">
    <property type="entry name" value="MrpF_PhaF"/>
    <property type="match status" value="1"/>
</dbReference>
<dbReference type="GO" id="GO:0005886">
    <property type="term" value="C:plasma membrane"/>
    <property type="evidence" value="ECO:0007669"/>
    <property type="project" value="UniProtKB-SubCell"/>
</dbReference>
<dbReference type="Proteomes" id="UP000578077">
    <property type="component" value="Unassembled WGS sequence"/>
</dbReference>
<keyword evidence="10" id="KW-1185">Reference proteome</keyword>
<feature type="transmembrane region" description="Helical" evidence="8">
    <location>
        <begin position="62"/>
        <end position="84"/>
    </location>
</feature>
<protein>
    <submittedName>
        <fullName evidence="9">Multicomponent Na+:H+ antiporter subunit F</fullName>
    </submittedName>
</protein>